<keyword evidence="3" id="KW-1185">Reference proteome</keyword>
<dbReference type="InParanoid" id="A0A1E7FGP6"/>
<dbReference type="Proteomes" id="UP000095751">
    <property type="component" value="Unassembled WGS sequence"/>
</dbReference>
<organism evidence="2 3">
    <name type="scientific">Fragilariopsis cylindrus CCMP1102</name>
    <dbReference type="NCBI Taxonomy" id="635003"/>
    <lineage>
        <taxon>Eukaryota</taxon>
        <taxon>Sar</taxon>
        <taxon>Stramenopiles</taxon>
        <taxon>Ochrophyta</taxon>
        <taxon>Bacillariophyta</taxon>
        <taxon>Bacillariophyceae</taxon>
        <taxon>Bacillariophycidae</taxon>
        <taxon>Bacillariales</taxon>
        <taxon>Bacillariaceae</taxon>
        <taxon>Fragilariopsis</taxon>
    </lineage>
</organism>
<dbReference type="EMBL" id="KV784357">
    <property type="protein sequence ID" value="OEU17205.1"/>
    <property type="molecule type" value="Genomic_DNA"/>
</dbReference>
<evidence type="ECO:0000256" key="1">
    <source>
        <dbReference type="SAM" id="MobiDB-lite"/>
    </source>
</evidence>
<dbReference type="KEGG" id="fcy:FRACYDRAFT_184933"/>
<protein>
    <submittedName>
        <fullName evidence="2">Uncharacterized protein</fullName>
    </submittedName>
</protein>
<feature type="region of interest" description="Disordered" evidence="1">
    <location>
        <begin position="263"/>
        <end position="308"/>
    </location>
</feature>
<sequence>MPPTTTTTISSLTTDLFYDAVKNYIDYNKPDPIAKRQLENWKLDWKNTDRKKIDASIVSGENSYIDCPATNVIQGTLEICGDYVAVTIQMKCVWTNGKKKEDGRLSYQMDVVSAKFIERKHDNEEEGKADRKIRKKMISRLSQDSYISKIIALSTEEEKSNNNVLCLAQASIYVNTDKFELEERVDVSDTVAETLRRALWSSTKSPLDIVDMILVLPSLPCHNSAAANSSSSTTTSSSTCTTRLANRAKLRLLEDAMLDECEKEGEDQLIDDLSISPNATTSPDKYEEGKEESTTGSNPKRKKKKSKK</sequence>
<dbReference type="AlphaFoldDB" id="A0A1E7FGP6"/>
<feature type="compositionally biased region" description="Basic residues" evidence="1">
    <location>
        <begin position="299"/>
        <end position="308"/>
    </location>
</feature>
<proteinExistence type="predicted"/>
<evidence type="ECO:0000313" key="2">
    <source>
        <dbReference type="EMBL" id="OEU17205.1"/>
    </source>
</evidence>
<accession>A0A1E7FGP6</accession>
<gene>
    <name evidence="2" type="ORF">FRACYDRAFT_184933</name>
</gene>
<reference evidence="2 3" key="1">
    <citation type="submission" date="2016-09" db="EMBL/GenBank/DDBJ databases">
        <title>Extensive genetic diversity and differential bi-allelic expression allows diatom success in the polar Southern Ocean.</title>
        <authorList>
            <consortium name="DOE Joint Genome Institute"/>
            <person name="Mock T."/>
            <person name="Otillar R.P."/>
            <person name="Strauss J."/>
            <person name="Dupont C."/>
            <person name="Frickenhaus S."/>
            <person name="Maumus F."/>
            <person name="Mcmullan M."/>
            <person name="Sanges R."/>
            <person name="Schmutz J."/>
            <person name="Toseland A."/>
            <person name="Valas R."/>
            <person name="Veluchamy A."/>
            <person name="Ward B.J."/>
            <person name="Allen A."/>
            <person name="Barry K."/>
            <person name="Falciatore A."/>
            <person name="Ferrante M."/>
            <person name="Fortunato A.E."/>
            <person name="Gloeckner G."/>
            <person name="Gruber A."/>
            <person name="Hipkin R."/>
            <person name="Janech M."/>
            <person name="Kroth P."/>
            <person name="Leese F."/>
            <person name="Lindquist E."/>
            <person name="Lyon B.R."/>
            <person name="Martin J."/>
            <person name="Mayer C."/>
            <person name="Parker M."/>
            <person name="Quesneville H."/>
            <person name="Raymond J."/>
            <person name="Uhlig C."/>
            <person name="Valentin K.U."/>
            <person name="Worden A.Z."/>
            <person name="Armbrust E.V."/>
            <person name="Bowler C."/>
            <person name="Green B."/>
            <person name="Moulton V."/>
            <person name="Van Oosterhout C."/>
            <person name="Grigoriev I."/>
        </authorList>
    </citation>
    <scope>NUCLEOTIDE SEQUENCE [LARGE SCALE GENOMIC DNA]</scope>
    <source>
        <strain evidence="2 3">CCMP1102</strain>
    </source>
</reference>
<evidence type="ECO:0000313" key="3">
    <source>
        <dbReference type="Proteomes" id="UP000095751"/>
    </source>
</evidence>
<feature type="compositionally biased region" description="Basic and acidic residues" evidence="1">
    <location>
        <begin position="284"/>
        <end position="293"/>
    </location>
</feature>
<name>A0A1E7FGP6_9STRA</name>
<dbReference type="OrthoDB" id="44088at2759"/>